<dbReference type="GO" id="GO:0005576">
    <property type="term" value="C:extracellular region"/>
    <property type="evidence" value="ECO:0007669"/>
    <property type="project" value="InterPro"/>
</dbReference>
<dbReference type="InterPro" id="IPR018244">
    <property type="entry name" value="Allrgn_V5/Tpx1_CS"/>
</dbReference>
<dbReference type="PRINTS" id="PR00838">
    <property type="entry name" value="V5ALLERGEN"/>
</dbReference>
<dbReference type="Proteomes" id="UP001108280">
    <property type="component" value="Chromosome 1"/>
</dbReference>
<dbReference type="Ensembl" id="ENSCGRT00001021783.1">
    <property type="protein sequence ID" value="ENSCGRP00001017539.1"/>
    <property type="gene ID" value="ENSCGRG00001017559.1"/>
</dbReference>
<dbReference type="InterPro" id="IPR002413">
    <property type="entry name" value="V5_allergen-like"/>
</dbReference>
<evidence type="ECO:0000256" key="4">
    <source>
        <dbReference type="ARBA" id="ARBA00023136"/>
    </source>
</evidence>
<dbReference type="PANTHER" id="PTHR10334">
    <property type="entry name" value="CYSTEINE-RICH SECRETORY PROTEIN-RELATED"/>
    <property type="match status" value="1"/>
</dbReference>
<feature type="chain" id="PRO_5044678852" evidence="6">
    <location>
        <begin position="18"/>
        <end position="262"/>
    </location>
</feature>
<keyword evidence="4 5" id="KW-0472">Membrane</keyword>
<dbReference type="KEGG" id="cge:100760583"/>
<protein>
    <submittedName>
        <fullName evidence="8">GLI pathogenesis related 1</fullName>
    </submittedName>
    <submittedName>
        <fullName evidence="11">Glioma pathogenesis-related protein 1</fullName>
    </submittedName>
</protein>
<dbReference type="AlphaFoldDB" id="A0A8C2MDQ3"/>
<evidence type="ECO:0000256" key="2">
    <source>
        <dbReference type="ARBA" id="ARBA00009923"/>
    </source>
</evidence>
<dbReference type="PRINTS" id="PR00837">
    <property type="entry name" value="V5TPXLIKE"/>
</dbReference>
<dbReference type="OMA" id="NEIQYYD"/>
<dbReference type="CTD" id="11010"/>
<dbReference type="Proteomes" id="UP000694386">
    <property type="component" value="Unplaced"/>
</dbReference>
<comment type="similarity">
    <text evidence="2">Belongs to the CRISP family.</text>
</comment>
<gene>
    <name evidence="8 11" type="primary">Glipr1</name>
</gene>
<dbReference type="SMART" id="SM00198">
    <property type="entry name" value="SCP"/>
    <property type="match status" value="1"/>
</dbReference>
<evidence type="ECO:0000256" key="1">
    <source>
        <dbReference type="ARBA" id="ARBA00004370"/>
    </source>
</evidence>
<keyword evidence="5" id="KW-0812">Transmembrane</keyword>
<evidence type="ECO:0000256" key="6">
    <source>
        <dbReference type="SAM" id="SignalP"/>
    </source>
</evidence>
<evidence type="ECO:0000313" key="8">
    <source>
        <dbReference type="Ensembl" id="ENSCGRP00001017539.1"/>
    </source>
</evidence>
<dbReference type="Pfam" id="PF00188">
    <property type="entry name" value="CAP"/>
    <property type="match status" value="1"/>
</dbReference>
<reference evidence="10" key="2">
    <citation type="journal article" date="2020" name="Biotechnol. Bioeng.">
        <title>Chromosome-scale scaffolds for the Chinese hamster reference genome assembly to facilitate the study of the CHO epigenome.</title>
        <authorList>
            <person name="Hilliard W."/>
            <person name="MacDonald M."/>
            <person name="Lee K.H."/>
        </authorList>
    </citation>
    <scope>NUCLEOTIDE SEQUENCE [LARGE SCALE GENOMIC DNA]</scope>
    <source>
        <strain evidence="10">17A/GY</strain>
    </source>
</reference>
<reference evidence="10" key="1">
    <citation type="journal article" date="2018" name="Biotechnol. Bioeng.">
        <title>A reference genome of the Chinese hamster based on a hybrid assembly strategy.</title>
        <authorList>
            <person name="Rupp O."/>
            <person name="MacDonald M.L."/>
            <person name="Li S."/>
            <person name="Dhiman H."/>
            <person name="Polson S."/>
            <person name="Griep S."/>
            <person name="Heffner K."/>
            <person name="Hernandez I."/>
            <person name="Brinkrolf K."/>
            <person name="Jadhav V."/>
            <person name="Samoudi M."/>
            <person name="Hao H."/>
            <person name="Kingham B."/>
            <person name="Goesmann A."/>
            <person name="Betenbaugh M.J."/>
            <person name="Lewis N.E."/>
            <person name="Borth N."/>
            <person name="Lee K.H."/>
        </authorList>
    </citation>
    <scope>NUCLEOTIDE SEQUENCE [LARGE SCALE GENOMIC DNA]</scope>
    <source>
        <strain evidence="10">17A/GY</strain>
    </source>
</reference>
<feature type="domain" description="SCP" evidence="7">
    <location>
        <begin position="32"/>
        <end position="181"/>
    </location>
</feature>
<evidence type="ECO:0000313" key="11">
    <source>
        <dbReference type="RefSeq" id="XP_027248218.1"/>
    </source>
</evidence>
<dbReference type="SUPFAM" id="SSF55797">
    <property type="entry name" value="PR-1-like"/>
    <property type="match status" value="1"/>
</dbReference>
<keyword evidence="3 6" id="KW-0732">Signal</keyword>
<organism evidence="8 9">
    <name type="scientific">Cricetulus griseus</name>
    <name type="common">Chinese hamster</name>
    <name type="synonym">Cricetulus barabensis griseus</name>
    <dbReference type="NCBI Taxonomy" id="10029"/>
    <lineage>
        <taxon>Eukaryota</taxon>
        <taxon>Metazoa</taxon>
        <taxon>Chordata</taxon>
        <taxon>Craniata</taxon>
        <taxon>Vertebrata</taxon>
        <taxon>Euteleostomi</taxon>
        <taxon>Mammalia</taxon>
        <taxon>Eutheria</taxon>
        <taxon>Euarchontoglires</taxon>
        <taxon>Glires</taxon>
        <taxon>Rodentia</taxon>
        <taxon>Myomorpha</taxon>
        <taxon>Muroidea</taxon>
        <taxon>Cricetidae</taxon>
        <taxon>Cricetinae</taxon>
        <taxon>Cricetulus</taxon>
    </lineage>
</organism>
<dbReference type="InterPro" id="IPR035940">
    <property type="entry name" value="CAP_sf"/>
</dbReference>
<dbReference type="PROSITE" id="PS01009">
    <property type="entry name" value="CRISP_1"/>
    <property type="match status" value="1"/>
</dbReference>
<dbReference type="GO" id="GO:0016020">
    <property type="term" value="C:membrane"/>
    <property type="evidence" value="ECO:0007669"/>
    <property type="project" value="UniProtKB-SubCell"/>
</dbReference>
<accession>A0A8C2MDQ3</accession>
<dbReference type="InterPro" id="IPR014044">
    <property type="entry name" value="CAP_dom"/>
</dbReference>
<dbReference type="InterPro" id="IPR001283">
    <property type="entry name" value="CRISP-related"/>
</dbReference>
<keyword evidence="10" id="KW-1185">Reference proteome</keyword>
<proteinExistence type="inferred from homology"/>
<reference evidence="11" key="3">
    <citation type="submission" date="2025-04" db="UniProtKB">
        <authorList>
            <consortium name="RefSeq"/>
        </authorList>
    </citation>
    <scope>IDENTIFICATION</scope>
    <source>
        <strain evidence="11">17A/GY</strain>
        <tissue evidence="11">Liver</tissue>
    </source>
</reference>
<feature type="signal peptide" evidence="6">
    <location>
        <begin position="1"/>
        <end position="17"/>
    </location>
</feature>
<reference evidence="8" key="4">
    <citation type="submission" date="2025-05" db="UniProtKB">
        <authorList>
            <consortium name="Ensembl"/>
        </authorList>
    </citation>
    <scope>IDENTIFICATION</scope>
</reference>
<dbReference type="FunFam" id="3.40.33.10:FF:000008">
    <property type="entry name" value="GLI pathogenesis-related 1 (Glioma)"/>
    <property type="match status" value="1"/>
</dbReference>
<name>A0A8C2MDQ3_CRIGR</name>
<evidence type="ECO:0000259" key="7">
    <source>
        <dbReference type="SMART" id="SM00198"/>
    </source>
</evidence>
<feature type="transmembrane region" description="Helical" evidence="5">
    <location>
        <begin position="229"/>
        <end position="251"/>
    </location>
</feature>
<dbReference type="RefSeq" id="XP_027248218.1">
    <property type="nucleotide sequence ID" value="XM_027392417.2"/>
</dbReference>
<dbReference type="GeneTree" id="ENSGT00940000160727"/>
<evidence type="ECO:0000256" key="5">
    <source>
        <dbReference type="SAM" id="Phobius"/>
    </source>
</evidence>
<sequence length="262" mass="29573">MQAILAMMFCMASSVSSSSYTAQTLPDITNEDFLQECVQTHNQRRSKVNPTARNMLYMSWDPELARIAKTWAKSCQFAHNPQLKSRLHPNFTVVGENIWTGSLSLFSASSAISAWYNEVKHYNFSTRRCTDVCGHYTQVVWADSYKVGCAVQFCPKVSNFASLSNGAHFICNYGPGGNYPTWPYKQGPTCSDCPKDDRCLNNLCVNPQRDHVSRSGNYPGRPIYLRNRYTSLFLIVKAVCLILSVIVTILVKHKYPNLVLLD</sequence>
<dbReference type="RefSeq" id="XP_007641232.1">
    <property type="nucleotide sequence ID" value="XM_007643042.4"/>
</dbReference>
<evidence type="ECO:0000313" key="10">
    <source>
        <dbReference type="Proteomes" id="UP001108280"/>
    </source>
</evidence>
<dbReference type="GeneID" id="100760583"/>
<evidence type="ECO:0000256" key="3">
    <source>
        <dbReference type="ARBA" id="ARBA00022729"/>
    </source>
</evidence>
<dbReference type="OrthoDB" id="43654at2759"/>
<dbReference type="PROSITE" id="PS01010">
    <property type="entry name" value="CRISP_2"/>
    <property type="match status" value="1"/>
</dbReference>
<evidence type="ECO:0000313" key="9">
    <source>
        <dbReference type="Proteomes" id="UP000694386"/>
    </source>
</evidence>
<dbReference type="Gene3D" id="3.40.33.10">
    <property type="entry name" value="CAP"/>
    <property type="match status" value="1"/>
</dbReference>
<comment type="subcellular location">
    <subcellularLocation>
        <location evidence="1">Membrane</location>
    </subcellularLocation>
</comment>
<keyword evidence="5" id="KW-1133">Transmembrane helix</keyword>